<keyword evidence="1" id="KW-0732">Signal</keyword>
<proteinExistence type="predicted"/>
<evidence type="ECO:0000313" key="3">
    <source>
        <dbReference type="WBParaSite" id="Csp11.Scaffold629.g12122.t1"/>
    </source>
</evidence>
<dbReference type="WBParaSite" id="Csp11.Scaffold629.g12122.t1">
    <property type="protein sequence ID" value="Csp11.Scaffold629.g12122.t1"/>
    <property type="gene ID" value="Csp11.Scaffold629.g12122"/>
</dbReference>
<feature type="chain" id="PRO_5009307992" evidence="1">
    <location>
        <begin position="21"/>
        <end position="359"/>
    </location>
</feature>
<dbReference type="eggNOG" id="ENOG502R9RT">
    <property type="taxonomic scope" value="Eukaryota"/>
</dbReference>
<reference evidence="3" key="1">
    <citation type="submission" date="2016-11" db="UniProtKB">
        <authorList>
            <consortium name="WormBaseParasite"/>
        </authorList>
    </citation>
    <scope>IDENTIFICATION</scope>
</reference>
<dbReference type="AlphaFoldDB" id="A0A1I7TV86"/>
<dbReference type="STRING" id="1561998.A0A1I7TV86"/>
<feature type="signal peptide" evidence="1">
    <location>
        <begin position="1"/>
        <end position="20"/>
    </location>
</feature>
<evidence type="ECO:0000256" key="1">
    <source>
        <dbReference type="SAM" id="SignalP"/>
    </source>
</evidence>
<accession>A0A1I7TV86</accession>
<evidence type="ECO:0000313" key="2">
    <source>
        <dbReference type="Proteomes" id="UP000095282"/>
    </source>
</evidence>
<name>A0A1I7TV86_9PELO</name>
<organism evidence="2 3">
    <name type="scientific">Caenorhabditis tropicalis</name>
    <dbReference type="NCBI Taxonomy" id="1561998"/>
    <lineage>
        <taxon>Eukaryota</taxon>
        <taxon>Metazoa</taxon>
        <taxon>Ecdysozoa</taxon>
        <taxon>Nematoda</taxon>
        <taxon>Chromadorea</taxon>
        <taxon>Rhabditida</taxon>
        <taxon>Rhabditina</taxon>
        <taxon>Rhabditomorpha</taxon>
        <taxon>Rhabditoidea</taxon>
        <taxon>Rhabditidae</taxon>
        <taxon>Peloderinae</taxon>
        <taxon>Caenorhabditis</taxon>
    </lineage>
</organism>
<keyword evidence="2" id="KW-1185">Reference proteome</keyword>
<protein>
    <submittedName>
        <fullName evidence="3">Uncharacterized protein</fullName>
    </submittedName>
</protein>
<sequence>MKRAQSILLCAAGVLTLVACALILVSSQISDPNADSNFFWPIFSNSNPPSSNYNNGFIFEKIVQQNESSEDMRSPIYLTQQRILLENIGKLQINYHQKSYILNDICYKPHSAIFLQFKSGDSIPHHFQRLLLEIERLSPCLLVTPLNCFLDSYGIHSEISRWYDDTDFLNRRLRNAFIEAQGENEIRPYVISKYGPELIRKWSDLMFKLKSDKYPDFREEDLQERVKMWLNSIEPRHQLCSNPIHSCNETMSAEKYLNMCTEIQQLNSSNLIKYQLKNEDISFISQLDCVDDQDEFIEWMQKREIGEIIKEISSTTKTSYYEENINQECDGIYHDANSSGIPFFKGTKSFLVKTIHLIP</sequence>
<dbReference type="Proteomes" id="UP000095282">
    <property type="component" value="Unplaced"/>
</dbReference>
<dbReference type="PROSITE" id="PS51257">
    <property type="entry name" value="PROKAR_LIPOPROTEIN"/>
    <property type="match status" value="1"/>
</dbReference>